<organism evidence="2 3">
    <name type="scientific">Hoeflea olei</name>
    <dbReference type="NCBI Taxonomy" id="1480615"/>
    <lineage>
        <taxon>Bacteria</taxon>
        <taxon>Pseudomonadati</taxon>
        <taxon>Pseudomonadota</taxon>
        <taxon>Alphaproteobacteria</taxon>
        <taxon>Hyphomicrobiales</taxon>
        <taxon>Rhizobiaceae</taxon>
        <taxon>Hoeflea</taxon>
    </lineage>
</organism>
<evidence type="ECO:0000313" key="2">
    <source>
        <dbReference type="EMBL" id="OCW55681.1"/>
    </source>
</evidence>
<proteinExistence type="predicted"/>
<sequence>MMSGRGLVRILCALSLMLVAFAHRPLALAQNGPAFAPAEIAAFALPDGTLPDLCLNGEDGPRHYAATHCEACRIVSAVDLPVPFAGAEITRWFVAAELAVPQDATLAYPALRPGASPRAPPARIV</sequence>
<protein>
    <recommendedName>
        <fullName evidence="4">DUF2946 domain-containing protein</fullName>
    </recommendedName>
</protein>
<dbReference type="Proteomes" id="UP000094795">
    <property type="component" value="Unassembled WGS sequence"/>
</dbReference>
<gene>
    <name evidence="2" type="ORF">AWJ14_06645</name>
</gene>
<dbReference type="AlphaFoldDB" id="A0A1C1YQ44"/>
<evidence type="ECO:0008006" key="4">
    <source>
        <dbReference type="Google" id="ProtNLM"/>
    </source>
</evidence>
<keyword evidence="3" id="KW-1185">Reference proteome</keyword>
<dbReference type="EMBL" id="LQZT01000050">
    <property type="protein sequence ID" value="OCW55681.1"/>
    <property type="molecule type" value="Genomic_DNA"/>
</dbReference>
<dbReference type="STRING" id="1480615.AWJ14_06645"/>
<reference evidence="2 3" key="1">
    <citation type="submission" date="2015-12" db="EMBL/GenBank/DDBJ databases">
        <authorList>
            <person name="Shamseldin A."/>
            <person name="Moawad H."/>
            <person name="Abd El-Rahim W.M."/>
            <person name="Sadowsky M.J."/>
        </authorList>
    </citation>
    <scope>NUCLEOTIDE SEQUENCE [LARGE SCALE GENOMIC DNA]</scope>
    <source>
        <strain evidence="2 3">JC234</strain>
    </source>
</reference>
<comment type="caution">
    <text evidence="2">The sequence shown here is derived from an EMBL/GenBank/DDBJ whole genome shotgun (WGS) entry which is preliminary data.</text>
</comment>
<feature type="chain" id="PRO_5008656251" description="DUF2946 domain-containing protein" evidence="1">
    <location>
        <begin position="30"/>
        <end position="125"/>
    </location>
</feature>
<evidence type="ECO:0000256" key="1">
    <source>
        <dbReference type="SAM" id="SignalP"/>
    </source>
</evidence>
<accession>A0A1C1YQ44</accession>
<keyword evidence="1" id="KW-0732">Signal</keyword>
<feature type="signal peptide" evidence="1">
    <location>
        <begin position="1"/>
        <end position="29"/>
    </location>
</feature>
<evidence type="ECO:0000313" key="3">
    <source>
        <dbReference type="Proteomes" id="UP000094795"/>
    </source>
</evidence>
<name>A0A1C1YQ44_9HYPH</name>